<feature type="chain" id="PRO_5045190198" evidence="1">
    <location>
        <begin position="27"/>
        <end position="254"/>
    </location>
</feature>
<gene>
    <name evidence="2" type="ORF">CJEDD_05025</name>
</gene>
<reference evidence="2 3" key="1">
    <citation type="submission" date="2020-10" db="EMBL/GenBank/DDBJ databases">
        <title>Complete genome sequence of Corynebacterium jeddahense DSM 45997, type strain of Corynebacterium jeddahense.</title>
        <authorList>
            <person name="Busche T."/>
            <person name="Kalinowski J."/>
            <person name="Ruckert C."/>
        </authorList>
    </citation>
    <scope>NUCLEOTIDE SEQUENCE [LARGE SCALE GENOMIC DNA]</scope>
    <source>
        <strain evidence="2 3">DSM 45997</strain>
    </source>
</reference>
<accession>A0ABY7UJ07</accession>
<evidence type="ECO:0000313" key="2">
    <source>
        <dbReference type="EMBL" id="WCZ38616.1"/>
    </source>
</evidence>
<keyword evidence="1" id="KW-0732">Signal</keyword>
<evidence type="ECO:0000313" key="3">
    <source>
        <dbReference type="Proteomes" id="UP001218071"/>
    </source>
</evidence>
<organism evidence="2 3">
    <name type="scientific">Corynebacterium jeddahense</name>
    <dbReference type="NCBI Taxonomy" id="1414719"/>
    <lineage>
        <taxon>Bacteria</taxon>
        <taxon>Bacillati</taxon>
        <taxon>Actinomycetota</taxon>
        <taxon>Actinomycetes</taxon>
        <taxon>Mycobacteriales</taxon>
        <taxon>Corynebacteriaceae</taxon>
        <taxon>Corynebacterium</taxon>
    </lineage>
</organism>
<protein>
    <submittedName>
        <fullName evidence="2">Uncharacterized protein</fullName>
    </submittedName>
</protein>
<feature type="signal peptide" evidence="1">
    <location>
        <begin position="1"/>
        <end position="26"/>
    </location>
</feature>
<name>A0ABY7UJ07_9CORY</name>
<evidence type="ECO:0000256" key="1">
    <source>
        <dbReference type="SAM" id="SignalP"/>
    </source>
</evidence>
<dbReference type="PROSITE" id="PS51257">
    <property type="entry name" value="PROKAR_LIPOPROTEIN"/>
    <property type="match status" value="1"/>
</dbReference>
<dbReference type="EMBL" id="CP063194">
    <property type="protein sequence ID" value="WCZ38616.1"/>
    <property type="molecule type" value="Genomic_DNA"/>
</dbReference>
<dbReference type="RefSeq" id="WP_273657649.1">
    <property type="nucleotide sequence ID" value="NZ_CP063194.1"/>
</dbReference>
<dbReference type="Proteomes" id="UP001218071">
    <property type="component" value="Chromosome"/>
</dbReference>
<keyword evidence="3" id="KW-1185">Reference proteome</keyword>
<sequence length="254" mass="26064">MRQQTTVRTPRRVAALLAVPAVLAGAAGLTGCASQDGVYAHAATGKDAVAIGVDATSPEQVVLGEIYSRVLQQLGRPTSVTALDNGVNAGADALPVLQETQVDFVVACTGTLVEANDPAAAAALRKEHDADPDDAGFSDRVYDAAVATLPGNVQTVDPSPSQGCGAGDLPNNVIPVFRKGVFDRTEVNRLNFITRVLASSALEKMTKEYTAGGELTDVLAAWMIEYAHIDVHAGELADPAGAADPDSATGGSGK</sequence>
<dbReference type="Gene3D" id="3.40.190.10">
    <property type="entry name" value="Periplasmic binding protein-like II"/>
    <property type="match status" value="1"/>
</dbReference>
<proteinExistence type="predicted"/>